<organism evidence="10 11">
    <name type="scientific">Paenibacillus albiflavus</name>
    <dbReference type="NCBI Taxonomy" id="2545760"/>
    <lineage>
        <taxon>Bacteria</taxon>
        <taxon>Bacillati</taxon>
        <taxon>Bacillota</taxon>
        <taxon>Bacilli</taxon>
        <taxon>Bacillales</taxon>
        <taxon>Paenibacillaceae</taxon>
        <taxon>Paenibacillus</taxon>
    </lineage>
</organism>
<dbReference type="OrthoDB" id="2592518at2"/>
<dbReference type="GO" id="GO:0016020">
    <property type="term" value="C:membrane"/>
    <property type="evidence" value="ECO:0007669"/>
    <property type="project" value="UniProtKB-SubCell"/>
</dbReference>
<dbReference type="PANTHER" id="PTHR35789:SF1">
    <property type="entry name" value="SPORE GERMINATION PROTEIN B3"/>
    <property type="match status" value="1"/>
</dbReference>
<evidence type="ECO:0000313" key="10">
    <source>
        <dbReference type="EMBL" id="TCZ80800.1"/>
    </source>
</evidence>
<dbReference type="PROSITE" id="PS51257">
    <property type="entry name" value="PROKAR_LIPOPROTEIN"/>
    <property type="match status" value="1"/>
</dbReference>
<evidence type="ECO:0000256" key="7">
    <source>
        <dbReference type="ARBA" id="ARBA00023288"/>
    </source>
</evidence>
<keyword evidence="4" id="KW-0732">Signal</keyword>
<feature type="domain" description="Spore germination GerAC-like C-terminal" evidence="8">
    <location>
        <begin position="198"/>
        <end position="374"/>
    </location>
</feature>
<dbReference type="EMBL" id="SKFG01000001">
    <property type="protein sequence ID" value="TCZ80800.1"/>
    <property type="molecule type" value="Genomic_DNA"/>
</dbReference>
<gene>
    <name evidence="10" type="ORF">E0485_00455</name>
</gene>
<sequence length="377" mass="42729">MRTLWHRLLLVMLSICMLSGCVQSNVLEKLGLTIALGFDRTSKGELYITSALLNPEAQAKEKMKIVSSYGNSGKGARINSNNQLSHKIVSGQVRVVMFGEELSKEGILEIVENMARDPLFGDMIYLSVSEGTSHELLNIKNTKITNIGMFLYEMLEHHITEEWVPSCTMHDFRSDFYSAGKDPVLPMIKQREGGIEISGLAVFHDDHLVGSISPDEGYLLKLLRGRQKTKLKELRIKREKLLPYIHGENLPDSDVKVVISTLDKNARIKLISKEKLEFKVNVKLNVEVQEITDQYDFNNAEATVLLQQEISKSMAEEFNHLIQKLQRLNSDTVGFGEIYRSSVRHAELSRAKWHDMFPQAKIETDVQVNIARTGTIE</sequence>
<dbReference type="Gene3D" id="3.30.300.210">
    <property type="entry name" value="Nutrient germinant receptor protein C, domain 3"/>
    <property type="match status" value="1"/>
</dbReference>
<dbReference type="Pfam" id="PF25198">
    <property type="entry name" value="Spore_GerAC_N"/>
    <property type="match status" value="1"/>
</dbReference>
<dbReference type="GO" id="GO:0009847">
    <property type="term" value="P:spore germination"/>
    <property type="evidence" value="ECO:0007669"/>
    <property type="project" value="InterPro"/>
</dbReference>
<dbReference type="InterPro" id="IPR057336">
    <property type="entry name" value="GerAC_N"/>
</dbReference>
<comment type="similarity">
    <text evidence="2">Belongs to the GerABKC lipoprotein family.</text>
</comment>
<dbReference type="PANTHER" id="PTHR35789">
    <property type="entry name" value="SPORE GERMINATION PROTEIN B3"/>
    <property type="match status" value="1"/>
</dbReference>
<keyword evidence="7" id="KW-0449">Lipoprotein</keyword>
<keyword evidence="6" id="KW-0564">Palmitate</keyword>
<evidence type="ECO:0000256" key="3">
    <source>
        <dbReference type="ARBA" id="ARBA00022544"/>
    </source>
</evidence>
<dbReference type="NCBIfam" id="TIGR02887">
    <property type="entry name" value="spore_ger_x_C"/>
    <property type="match status" value="1"/>
</dbReference>
<accession>A0A4R4EN19</accession>
<evidence type="ECO:0000256" key="4">
    <source>
        <dbReference type="ARBA" id="ARBA00022729"/>
    </source>
</evidence>
<dbReference type="AlphaFoldDB" id="A0A4R4EN19"/>
<dbReference type="InterPro" id="IPR038501">
    <property type="entry name" value="Spore_GerAC_C_sf"/>
</dbReference>
<evidence type="ECO:0000256" key="2">
    <source>
        <dbReference type="ARBA" id="ARBA00007886"/>
    </source>
</evidence>
<dbReference type="InterPro" id="IPR008844">
    <property type="entry name" value="Spore_GerAC-like"/>
</dbReference>
<evidence type="ECO:0000259" key="9">
    <source>
        <dbReference type="Pfam" id="PF25198"/>
    </source>
</evidence>
<evidence type="ECO:0000259" key="8">
    <source>
        <dbReference type="Pfam" id="PF05504"/>
    </source>
</evidence>
<dbReference type="Pfam" id="PF05504">
    <property type="entry name" value="Spore_GerAC"/>
    <property type="match status" value="1"/>
</dbReference>
<reference evidence="10 11" key="1">
    <citation type="submission" date="2019-03" db="EMBL/GenBank/DDBJ databases">
        <authorList>
            <person name="Kim M.K.M."/>
        </authorList>
    </citation>
    <scope>NUCLEOTIDE SEQUENCE [LARGE SCALE GENOMIC DNA]</scope>
    <source>
        <strain evidence="10 11">18JY21-1</strain>
    </source>
</reference>
<dbReference type="Proteomes" id="UP000295418">
    <property type="component" value="Unassembled WGS sequence"/>
</dbReference>
<evidence type="ECO:0000313" key="11">
    <source>
        <dbReference type="Proteomes" id="UP000295418"/>
    </source>
</evidence>
<comment type="subcellular location">
    <subcellularLocation>
        <location evidence="1">Membrane</location>
        <topology evidence="1">Lipid-anchor</topology>
    </subcellularLocation>
</comment>
<keyword evidence="3" id="KW-0309">Germination</keyword>
<dbReference type="InterPro" id="IPR046953">
    <property type="entry name" value="Spore_GerAC-like_C"/>
</dbReference>
<keyword evidence="5" id="KW-0472">Membrane</keyword>
<proteinExistence type="inferred from homology"/>
<dbReference type="RefSeq" id="WP_132415463.1">
    <property type="nucleotide sequence ID" value="NZ_SKFG01000001.1"/>
</dbReference>
<evidence type="ECO:0000256" key="1">
    <source>
        <dbReference type="ARBA" id="ARBA00004635"/>
    </source>
</evidence>
<evidence type="ECO:0000256" key="6">
    <source>
        <dbReference type="ARBA" id="ARBA00023139"/>
    </source>
</evidence>
<feature type="domain" description="Spore germination protein N-terminal" evidence="9">
    <location>
        <begin position="25"/>
        <end position="189"/>
    </location>
</feature>
<protein>
    <submittedName>
        <fullName evidence="10">Ger(X)C family spore germination protein</fullName>
    </submittedName>
</protein>
<name>A0A4R4EN19_9BACL</name>
<evidence type="ECO:0000256" key="5">
    <source>
        <dbReference type="ARBA" id="ARBA00023136"/>
    </source>
</evidence>
<keyword evidence="11" id="KW-1185">Reference proteome</keyword>
<comment type="caution">
    <text evidence="10">The sequence shown here is derived from an EMBL/GenBank/DDBJ whole genome shotgun (WGS) entry which is preliminary data.</text>
</comment>